<feature type="binding site" evidence="7">
    <location>
        <position position="67"/>
    </location>
    <ligand>
        <name>Zn(2+)</name>
        <dbReference type="ChEBI" id="CHEBI:29105"/>
        <label>1</label>
    </ligand>
</feature>
<dbReference type="GO" id="GO:0008833">
    <property type="term" value="F:deoxyribonuclease IV (phage-T4-induced) activity"/>
    <property type="evidence" value="ECO:0007669"/>
    <property type="project" value="UniProtKB-UniRule"/>
</dbReference>
<dbReference type="CDD" id="cd00019">
    <property type="entry name" value="AP2Ec"/>
    <property type="match status" value="1"/>
</dbReference>
<comment type="similarity">
    <text evidence="1 7">Belongs to the AP endonuclease 2 family.</text>
</comment>
<dbReference type="SUPFAM" id="SSF51658">
    <property type="entry name" value="Xylose isomerase-like"/>
    <property type="match status" value="1"/>
</dbReference>
<dbReference type="PROSITE" id="PS51432">
    <property type="entry name" value="AP_NUCLEASE_F2_4"/>
    <property type="match status" value="1"/>
</dbReference>
<evidence type="ECO:0000256" key="5">
    <source>
        <dbReference type="ARBA" id="ARBA00022833"/>
    </source>
</evidence>
<feature type="binding site" evidence="7">
    <location>
        <position position="141"/>
    </location>
    <ligand>
        <name>Zn(2+)</name>
        <dbReference type="ChEBI" id="CHEBI:29105"/>
        <label>1</label>
    </ligand>
</feature>
<keyword evidence="3 7" id="KW-0227">DNA damage</keyword>
<evidence type="ECO:0000256" key="4">
    <source>
        <dbReference type="ARBA" id="ARBA00022801"/>
    </source>
</evidence>
<evidence type="ECO:0000256" key="1">
    <source>
        <dbReference type="ARBA" id="ARBA00005340"/>
    </source>
</evidence>
<dbReference type="InterPro" id="IPR013022">
    <property type="entry name" value="Xyl_isomerase-like_TIM-brl"/>
</dbReference>
<keyword evidence="7" id="KW-0540">Nuclease</keyword>
<protein>
    <recommendedName>
        <fullName evidence="7">Probable endonuclease 4</fullName>
        <ecNumber evidence="7">3.1.21.2</ecNumber>
    </recommendedName>
    <alternativeName>
        <fullName evidence="7">Endodeoxyribonuclease IV</fullName>
    </alternativeName>
    <alternativeName>
        <fullName evidence="7">Endonuclease IV</fullName>
    </alternativeName>
</protein>
<comment type="cofactor">
    <cofactor evidence="7">
        <name>Zn(2+)</name>
        <dbReference type="ChEBI" id="CHEBI:29105"/>
    </cofactor>
    <text evidence="7">Binds 3 Zn(2+) ions.</text>
</comment>
<feature type="binding site" evidence="7">
    <location>
        <position position="141"/>
    </location>
    <ligand>
        <name>Zn(2+)</name>
        <dbReference type="ChEBI" id="CHEBI:29105"/>
        <label>2</label>
    </ligand>
</feature>
<dbReference type="PROSITE" id="PS00730">
    <property type="entry name" value="AP_NUCLEASE_F2_2"/>
    <property type="match status" value="1"/>
</dbReference>
<dbReference type="PANTHER" id="PTHR21445:SF0">
    <property type="entry name" value="APURINIC-APYRIMIDINIC ENDONUCLEASE"/>
    <property type="match status" value="1"/>
</dbReference>
<dbReference type="GO" id="GO:0008270">
    <property type="term" value="F:zinc ion binding"/>
    <property type="evidence" value="ECO:0007669"/>
    <property type="project" value="UniProtKB-UniRule"/>
</dbReference>
<proteinExistence type="inferred from homology"/>
<feature type="binding site" evidence="7">
    <location>
        <position position="222"/>
    </location>
    <ligand>
        <name>Zn(2+)</name>
        <dbReference type="ChEBI" id="CHEBI:29105"/>
        <label>3</label>
    </ligand>
</feature>
<feature type="binding site" evidence="7">
    <location>
        <position position="220"/>
    </location>
    <ligand>
        <name>Zn(2+)</name>
        <dbReference type="ChEBI" id="CHEBI:29105"/>
        <label>3</label>
    </ligand>
</feature>
<evidence type="ECO:0000259" key="8">
    <source>
        <dbReference type="Pfam" id="PF01261"/>
    </source>
</evidence>
<evidence type="ECO:0000256" key="7">
    <source>
        <dbReference type="HAMAP-Rule" id="MF_00152"/>
    </source>
</evidence>
<dbReference type="InterPro" id="IPR018246">
    <property type="entry name" value="AP_endonuc_F2_Zn_BS"/>
</dbReference>
<dbReference type="SMART" id="SM00518">
    <property type="entry name" value="AP2Ec"/>
    <property type="match status" value="1"/>
</dbReference>
<accession>A0A233V538</accession>
<dbReference type="AlphaFoldDB" id="A0A233V538"/>
<feature type="binding site" evidence="7">
    <location>
        <position position="173"/>
    </location>
    <ligand>
        <name>Zn(2+)</name>
        <dbReference type="ChEBI" id="CHEBI:29105"/>
        <label>2</label>
    </ligand>
</feature>
<reference evidence="10" key="1">
    <citation type="submission" date="2017-04" db="EMBL/GenBank/DDBJ databases">
        <title>Finegoldia magna isolated from orthopedic joint implant-associated infections.</title>
        <authorList>
            <person name="Bjorklund S."/>
            <person name="Bruggemann H."/>
            <person name="Jensen A."/>
            <person name="Hellmark B."/>
            <person name="Soderquist B."/>
        </authorList>
    </citation>
    <scope>NUCLEOTIDE SEQUENCE [LARGE SCALE GENOMIC DNA]</scope>
    <source>
        <strain evidence="10">CCUG 54800</strain>
    </source>
</reference>
<dbReference type="FunFam" id="3.20.20.150:FF:000001">
    <property type="entry name" value="Probable endonuclease 4"/>
    <property type="match status" value="1"/>
</dbReference>
<dbReference type="InterPro" id="IPR036237">
    <property type="entry name" value="Xyl_isomerase-like_sf"/>
</dbReference>
<comment type="catalytic activity">
    <reaction evidence="7">
        <text>Endonucleolytic cleavage to 5'-phosphooligonucleotide end-products.</text>
        <dbReference type="EC" id="3.1.21.2"/>
    </reaction>
</comment>
<dbReference type="Proteomes" id="UP000215413">
    <property type="component" value="Unassembled WGS sequence"/>
</dbReference>
<evidence type="ECO:0000313" key="10">
    <source>
        <dbReference type="Proteomes" id="UP000215413"/>
    </source>
</evidence>
<dbReference type="GO" id="GO:0003906">
    <property type="term" value="F:DNA-(apurinic or apyrimidinic site) endonuclease activity"/>
    <property type="evidence" value="ECO:0007669"/>
    <property type="project" value="TreeGrafter"/>
</dbReference>
<name>A0A233V538_FINMA</name>
<evidence type="ECO:0000313" key="9">
    <source>
        <dbReference type="EMBL" id="OXZ27516.1"/>
    </source>
</evidence>
<dbReference type="PROSITE" id="PS00731">
    <property type="entry name" value="AP_NUCLEASE_F2_3"/>
    <property type="match status" value="1"/>
</dbReference>
<feature type="binding site" evidence="7">
    <location>
        <position position="252"/>
    </location>
    <ligand>
        <name>Zn(2+)</name>
        <dbReference type="ChEBI" id="CHEBI:29105"/>
        <label>2</label>
    </ligand>
</feature>
<keyword evidence="7 9" id="KW-0255">Endonuclease</keyword>
<dbReference type="NCBIfam" id="TIGR00587">
    <property type="entry name" value="nfo"/>
    <property type="match status" value="1"/>
</dbReference>
<evidence type="ECO:0000256" key="3">
    <source>
        <dbReference type="ARBA" id="ARBA00022763"/>
    </source>
</evidence>
<evidence type="ECO:0000256" key="2">
    <source>
        <dbReference type="ARBA" id="ARBA00022723"/>
    </source>
</evidence>
<dbReference type="GO" id="GO:0003677">
    <property type="term" value="F:DNA binding"/>
    <property type="evidence" value="ECO:0007669"/>
    <property type="project" value="InterPro"/>
</dbReference>
<evidence type="ECO:0000256" key="6">
    <source>
        <dbReference type="ARBA" id="ARBA00023204"/>
    </source>
</evidence>
<keyword evidence="4 7" id="KW-0378">Hydrolase</keyword>
<dbReference type="GO" id="GO:0006284">
    <property type="term" value="P:base-excision repair"/>
    <property type="evidence" value="ECO:0007669"/>
    <property type="project" value="TreeGrafter"/>
</dbReference>
<keyword evidence="6 7" id="KW-0234">DNA repair</keyword>
<dbReference type="InterPro" id="IPR001719">
    <property type="entry name" value="AP_endonuc_2"/>
</dbReference>
<keyword evidence="5 7" id="KW-0862">Zinc</keyword>
<keyword evidence="2 7" id="KW-0479">Metal-binding</keyword>
<feature type="binding site" evidence="7">
    <location>
        <position position="176"/>
    </location>
    <ligand>
        <name>Zn(2+)</name>
        <dbReference type="ChEBI" id="CHEBI:29105"/>
        <label>3</label>
    </ligand>
</feature>
<dbReference type="Gene3D" id="3.20.20.150">
    <property type="entry name" value="Divalent-metal-dependent TIM barrel enzymes"/>
    <property type="match status" value="1"/>
</dbReference>
<comment type="caution">
    <text evidence="9">The sequence shown here is derived from an EMBL/GenBank/DDBJ whole genome shotgun (WGS) entry which is preliminary data.</text>
</comment>
<dbReference type="HAMAP" id="MF_00152">
    <property type="entry name" value="Nfo"/>
    <property type="match status" value="1"/>
</dbReference>
<comment type="function">
    <text evidence="7">Endonuclease IV plays a role in DNA repair. It cleaves phosphodiester bonds at apurinic or apyrimidinic (AP) sites, generating a 3'-hydroxyl group and a 5'-terminal sugar phosphate.</text>
</comment>
<dbReference type="EC" id="3.1.21.2" evidence="7"/>
<feature type="binding site" evidence="7">
    <location>
        <position position="107"/>
    </location>
    <ligand>
        <name>Zn(2+)</name>
        <dbReference type="ChEBI" id="CHEBI:29105"/>
        <label>1</label>
    </ligand>
</feature>
<dbReference type="RefSeq" id="WP_094205638.1">
    <property type="nucleotide sequence ID" value="NZ_JAWGQT010000022.1"/>
</dbReference>
<feature type="domain" description="Xylose isomerase-like TIM barrel" evidence="8">
    <location>
        <begin position="19"/>
        <end position="269"/>
    </location>
</feature>
<dbReference type="EMBL" id="NDYC01000019">
    <property type="protein sequence ID" value="OXZ27516.1"/>
    <property type="molecule type" value="Genomic_DNA"/>
</dbReference>
<dbReference type="Pfam" id="PF01261">
    <property type="entry name" value="AP_endonuc_2"/>
    <property type="match status" value="1"/>
</dbReference>
<dbReference type="PANTHER" id="PTHR21445">
    <property type="entry name" value="ENDONUCLEASE IV ENDODEOXYRIBONUCLEASE IV"/>
    <property type="match status" value="1"/>
</dbReference>
<feature type="binding site" evidence="7">
    <location>
        <position position="207"/>
    </location>
    <ligand>
        <name>Zn(2+)</name>
        <dbReference type="ChEBI" id="CHEBI:29105"/>
        <label>2</label>
    </ligand>
</feature>
<gene>
    <name evidence="7" type="primary">nfo</name>
    <name evidence="9" type="ORF">B9N49_04100</name>
</gene>
<sequence length="277" mass="31721">MNRIGCHLSTSKGLHKTIEQCLQINADTFQFFPRNPRGSKSRLIPDREIEKFLKLRGTLDINEIVCHGAYTMNLCSDREDLRELAIKLINEDMKKIRDLEIENYVLHPGSHKNQGIEKGLDLIVEGLNQIDVSNGQKICIETMSGKGSEVGFDLNQIAYIISNASIPLYVCIDTCHLFSSGIKLVNFDDYLDEFDKLIGIEKIKVIHCNDSMMPFGANKDRHEKFGKGLIGESDLFNVIFNERLEGRPIILETPNNLDGYKIEIEKIRRKFYELREN</sequence>
<dbReference type="GO" id="GO:0008081">
    <property type="term" value="F:phosphoric diester hydrolase activity"/>
    <property type="evidence" value="ECO:0007669"/>
    <property type="project" value="TreeGrafter"/>
</dbReference>
<organism evidence="9 10">
    <name type="scientific">Finegoldia magna</name>
    <name type="common">Peptostreptococcus magnus</name>
    <dbReference type="NCBI Taxonomy" id="1260"/>
    <lineage>
        <taxon>Bacteria</taxon>
        <taxon>Bacillati</taxon>
        <taxon>Bacillota</taxon>
        <taxon>Tissierellia</taxon>
        <taxon>Tissierellales</taxon>
        <taxon>Peptoniphilaceae</taxon>
        <taxon>Finegoldia</taxon>
    </lineage>
</organism>